<accession>A0AAD4ZYA0</accession>
<feature type="non-terminal residue" evidence="7">
    <location>
        <position position="1"/>
    </location>
</feature>
<dbReference type="Proteomes" id="UP001205998">
    <property type="component" value="Unassembled WGS sequence"/>
</dbReference>
<comment type="caution">
    <text evidence="7">The sequence shown here is derived from an EMBL/GenBank/DDBJ whole genome shotgun (WGS) entry which is preliminary data.</text>
</comment>
<proteinExistence type="predicted"/>
<dbReference type="GO" id="GO:0004252">
    <property type="term" value="F:serine-type endopeptidase activity"/>
    <property type="evidence" value="ECO:0007669"/>
    <property type="project" value="TreeGrafter"/>
</dbReference>
<dbReference type="GO" id="GO:0005886">
    <property type="term" value="C:plasma membrane"/>
    <property type="evidence" value="ECO:0007669"/>
    <property type="project" value="TreeGrafter"/>
</dbReference>
<dbReference type="InterPro" id="IPR036772">
    <property type="entry name" value="SRCR-like_dom_sf"/>
</dbReference>
<evidence type="ECO:0000256" key="5">
    <source>
        <dbReference type="PROSITE-ProRule" id="PRU00196"/>
    </source>
</evidence>
<dbReference type="AlphaFoldDB" id="A0AAD4ZYA0"/>
<dbReference type="Pfam" id="PF00530">
    <property type="entry name" value="SRCR"/>
    <property type="match status" value="1"/>
</dbReference>
<dbReference type="InterPro" id="IPR001190">
    <property type="entry name" value="SRCR"/>
</dbReference>
<evidence type="ECO:0000259" key="6">
    <source>
        <dbReference type="PROSITE" id="PS50287"/>
    </source>
</evidence>
<gene>
    <name evidence="7" type="ORF">C0J50_12563</name>
</gene>
<dbReference type="Gene3D" id="3.10.250.10">
    <property type="entry name" value="SRCR-like domain"/>
    <property type="match status" value="1"/>
</dbReference>
<keyword evidence="3 5" id="KW-1015">Disulfide bond</keyword>
<evidence type="ECO:0000256" key="1">
    <source>
        <dbReference type="ARBA" id="ARBA00022729"/>
    </source>
</evidence>
<dbReference type="PROSITE" id="PS50287">
    <property type="entry name" value="SRCR_2"/>
    <property type="match status" value="1"/>
</dbReference>
<comment type="caution">
    <text evidence="5">Lacks conserved residue(s) required for the propagation of feature annotation.</text>
</comment>
<dbReference type="SMART" id="SM00202">
    <property type="entry name" value="SR"/>
    <property type="match status" value="1"/>
</dbReference>
<keyword evidence="7" id="KW-0675">Receptor</keyword>
<dbReference type="SUPFAM" id="SSF56487">
    <property type="entry name" value="SRCR-like"/>
    <property type="match status" value="1"/>
</dbReference>
<feature type="non-terminal residue" evidence="7">
    <location>
        <position position="124"/>
    </location>
</feature>
<organism evidence="7 8">
    <name type="scientific">Silurus asotus</name>
    <name type="common">Amur catfish</name>
    <name type="synonym">Parasilurus asotus</name>
    <dbReference type="NCBI Taxonomy" id="30991"/>
    <lineage>
        <taxon>Eukaryota</taxon>
        <taxon>Metazoa</taxon>
        <taxon>Chordata</taxon>
        <taxon>Craniata</taxon>
        <taxon>Vertebrata</taxon>
        <taxon>Euteleostomi</taxon>
        <taxon>Actinopterygii</taxon>
        <taxon>Neopterygii</taxon>
        <taxon>Teleostei</taxon>
        <taxon>Ostariophysi</taxon>
        <taxon>Siluriformes</taxon>
        <taxon>Siluridae</taxon>
        <taxon>Silurus</taxon>
    </lineage>
</organism>
<evidence type="ECO:0000313" key="8">
    <source>
        <dbReference type="Proteomes" id="UP001205998"/>
    </source>
</evidence>
<evidence type="ECO:0000256" key="2">
    <source>
        <dbReference type="ARBA" id="ARBA00022737"/>
    </source>
</evidence>
<evidence type="ECO:0000256" key="3">
    <source>
        <dbReference type="ARBA" id="ARBA00023157"/>
    </source>
</evidence>
<keyword evidence="8" id="KW-1185">Reference proteome</keyword>
<keyword evidence="2" id="KW-0677">Repeat</keyword>
<dbReference type="PRINTS" id="PR00258">
    <property type="entry name" value="SPERACTRCPTR"/>
</dbReference>
<keyword evidence="4" id="KW-0325">Glycoprotein</keyword>
<feature type="domain" description="SRCR" evidence="6">
    <location>
        <begin position="16"/>
        <end position="118"/>
    </location>
</feature>
<dbReference type="PANTHER" id="PTHR48071:SF24">
    <property type="entry name" value="DELETED IN MALIGNANT BRAIN TUMORS 1 PROTEIN-LIKE"/>
    <property type="match status" value="1"/>
</dbReference>
<dbReference type="GO" id="GO:0031638">
    <property type="term" value="P:zymogen activation"/>
    <property type="evidence" value="ECO:0007669"/>
    <property type="project" value="TreeGrafter"/>
</dbReference>
<name>A0AAD4ZYA0_SILAS</name>
<dbReference type="FunFam" id="3.10.250.10:FF:000006">
    <property type="entry name" value="neurotrypsin isoform X2"/>
    <property type="match status" value="1"/>
</dbReference>
<dbReference type="EMBL" id="MU601260">
    <property type="protein sequence ID" value="KAI5606257.1"/>
    <property type="molecule type" value="Genomic_DNA"/>
</dbReference>
<dbReference type="PANTHER" id="PTHR48071">
    <property type="entry name" value="SRCR DOMAIN-CONTAINING PROTEIN"/>
    <property type="match status" value="1"/>
</dbReference>
<keyword evidence="1" id="KW-0732">Signal</keyword>
<reference evidence="7" key="1">
    <citation type="submission" date="2018-07" db="EMBL/GenBank/DDBJ databases">
        <title>Comparative genomics of catfishes provides insights into carnivory and benthic adaptation.</title>
        <authorList>
            <person name="Zhang Y."/>
            <person name="Wang D."/>
            <person name="Peng Z."/>
            <person name="Zheng S."/>
            <person name="Shao F."/>
            <person name="Tao W."/>
        </authorList>
    </citation>
    <scope>NUCLEOTIDE SEQUENCE</scope>
    <source>
        <strain evidence="7">Chongqing</strain>
    </source>
</reference>
<evidence type="ECO:0000313" key="7">
    <source>
        <dbReference type="EMBL" id="KAI5606257.1"/>
    </source>
</evidence>
<sequence>SVCVFVCNKFSLSDSVRLVNGGSHCAGRVEVLHEGQWGTVCDDNWDMSDAAVVCEELHCGEAVEALGNDRAHFGRGSGPIWMDEVGCSGSESTLKDCRSEGWGKSNCNHGEDAGVTCSGKLLYL</sequence>
<evidence type="ECO:0000256" key="4">
    <source>
        <dbReference type="ARBA" id="ARBA00023180"/>
    </source>
</evidence>
<protein>
    <submittedName>
        <fullName evidence="7">Scavenger receptor cysteine-rich domain-containing group B protein-like</fullName>
    </submittedName>
</protein>
<feature type="disulfide bond" evidence="5">
    <location>
        <begin position="87"/>
        <end position="97"/>
    </location>
</feature>